<keyword evidence="2" id="KW-0964">Secreted</keyword>
<evidence type="ECO:0000256" key="3">
    <source>
        <dbReference type="ARBA" id="ARBA00022729"/>
    </source>
</evidence>
<dbReference type="GO" id="GO:0005576">
    <property type="term" value="C:extracellular region"/>
    <property type="evidence" value="ECO:0007669"/>
    <property type="project" value="UniProtKB-SubCell"/>
</dbReference>
<dbReference type="EMBL" id="UYJE01009369">
    <property type="protein sequence ID" value="VDI72883.1"/>
    <property type="molecule type" value="Genomic_DNA"/>
</dbReference>
<dbReference type="Proteomes" id="UP000596742">
    <property type="component" value="Unassembled WGS sequence"/>
</dbReference>
<evidence type="ECO:0000313" key="5">
    <source>
        <dbReference type="EMBL" id="VDI72883.1"/>
    </source>
</evidence>
<dbReference type="PROSITE" id="PS50871">
    <property type="entry name" value="C1Q"/>
    <property type="match status" value="1"/>
</dbReference>
<evidence type="ECO:0000259" key="4">
    <source>
        <dbReference type="PROSITE" id="PS50871"/>
    </source>
</evidence>
<gene>
    <name evidence="5" type="ORF">MGAL_10B039728</name>
</gene>
<reference evidence="5" key="1">
    <citation type="submission" date="2018-11" db="EMBL/GenBank/DDBJ databases">
        <authorList>
            <person name="Alioto T."/>
            <person name="Alioto T."/>
        </authorList>
    </citation>
    <scope>NUCLEOTIDE SEQUENCE</scope>
</reference>
<name>A0A8B6H3U7_MYTGA</name>
<keyword evidence="3" id="KW-0732">Signal</keyword>
<dbReference type="SMART" id="SM00110">
    <property type="entry name" value="C1Q"/>
    <property type="match status" value="1"/>
</dbReference>
<dbReference type="InterPro" id="IPR050822">
    <property type="entry name" value="Cerebellin_Synaptic_Org"/>
</dbReference>
<dbReference type="OrthoDB" id="6051432at2759"/>
<evidence type="ECO:0000256" key="1">
    <source>
        <dbReference type="ARBA" id="ARBA00004613"/>
    </source>
</evidence>
<protein>
    <recommendedName>
        <fullName evidence="4">C1q domain-containing protein</fullName>
    </recommendedName>
</protein>
<dbReference type="InterPro" id="IPR008983">
    <property type="entry name" value="Tumour_necrosis_fac-like_dom"/>
</dbReference>
<accession>A0A8B6H3U7</accession>
<dbReference type="SUPFAM" id="SSF49842">
    <property type="entry name" value="TNF-like"/>
    <property type="match status" value="1"/>
</dbReference>
<keyword evidence="6" id="KW-1185">Reference proteome</keyword>
<dbReference type="InterPro" id="IPR001073">
    <property type="entry name" value="C1q_dom"/>
</dbReference>
<dbReference type="PANTHER" id="PTHR22923:SF116">
    <property type="entry name" value="C1Q DOMAIN-CONTAINING PROTEIN"/>
    <property type="match status" value="1"/>
</dbReference>
<dbReference type="AlphaFoldDB" id="A0A8B6H3U7"/>
<evidence type="ECO:0000256" key="2">
    <source>
        <dbReference type="ARBA" id="ARBA00022525"/>
    </source>
</evidence>
<proteinExistence type="predicted"/>
<organism evidence="5 6">
    <name type="scientific">Mytilus galloprovincialis</name>
    <name type="common">Mediterranean mussel</name>
    <dbReference type="NCBI Taxonomy" id="29158"/>
    <lineage>
        <taxon>Eukaryota</taxon>
        <taxon>Metazoa</taxon>
        <taxon>Spiralia</taxon>
        <taxon>Lophotrochozoa</taxon>
        <taxon>Mollusca</taxon>
        <taxon>Bivalvia</taxon>
        <taxon>Autobranchia</taxon>
        <taxon>Pteriomorphia</taxon>
        <taxon>Mytilida</taxon>
        <taxon>Mytiloidea</taxon>
        <taxon>Mytilidae</taxon>
        <taxon>Mytilinae</taxon>
        <taxon>Mytilus</taxon>
    </lineage>
</organism>
<dbReference type="Gene3D" id="2.60.120.40">
    <property type="match status" value="1"/>
</dbReference>
<sequence>MTDLFSLVCICNSMASFCKVTITCKSLLNWIYILSFFVVITADSGIQSHHKFKQTKLKRLLMDDNYAVMSRLDNLTKEFEALKKENALLRHSPIAFVAELTKTITGVNQQIHFDHVKLNLGNSYYLSHGNFIVPVNGLYLFTITACSHTNHYVVLELTVNTAVVGKVLAGDTAYNECSSRTFLQQLSSGDDVFVQHKTTGDYLLSYAGHGLPSFSGVLLNAFLF</sequence>
<feature type="domain" description="C1q" evidence="4">
    <location>
        <begin position="89"/>
        <end position="224"/>
    </location>
</feature>
<evidence type="ECO:0000313" key="6">
    <source>
        <dbReference type="Proteomes" id="UP000596742"/>
    </source>
</evidence>
<dbReference type="Pfam" id="PF00386">
    <property type="entry name" value="C1q"/>
    <property type="match status" value="1"/>
</dbReference>
<comment type="subcellular location">
    <subcellularLocation>
        <location evidence="1">Secreted</location>
    </subcellularLocation>
</comment>
<dbReference type="PRINTS" id="PR00007">
    <property type="entry name" value="COMPLEMNTC1Q"/>
</dbReference>
<comment type="caution">
    <text evidence="5">The sequence shown here is derived from an EMBL/GenBank/DDBJ whole genome shotgun (WGS) entry which is preliminary data.</text>
</comment>
<dbReference type="PANTHER" id="PTHR22923">
    <property type="entry name" value="CEREBELLIN-RELATED"/>
    <property type="match status" value="1"/>
</dbReference>